<gene>
    <name evidence="1" type="ORF">HU200_050132</name>
</gene>
<accession>A0A835AP38</accession>
<evidence type="ECO:0000313" key="2">
    <source>
        <dbReference type="Proteomes" id="UP000636709"/>
    </source>
</evidence>
<dbReference type="EMBL" id="JACEFO010002248">
    <property type="protein sequence ID" value="KAF8670867.1"/>
    <property type="molecule type" value="Genomic_DNA"/>
</dbReference>
<name>A0A835AP38_9POAL</name>
<dbReference type="AlphaFoldDB" id="A0A835AP38"/>
<comment type="caution">
    <text evidence="1">The sequence shown here is derived from an EMBL/GenBank/DDBJ whole genome shotgun (WGS) entry which is preliminary data.</text>
</comment>
<proteinExistence type="predicted"/>
<dbReference type="Proteomes" id="UP000636709">
    <property type="component" value="Unassembled WGS sequence"/>
</dbReference>
<organism evidence="1 2">
    <name type="scientific">Digitaria exilis</name>
    <dbReference type="NCBI Taxonomy" id="1010633"/>
    <lineage>
        <taxon>Eukaryota</taxon>
        <taxon>Viridiplantae</taxon>
        <taxon>Streptophyta</taxon>
        <taxon>Embryophyta</taxon>
        <taxon>Tracheophyta</taxon>
        <taxon>Spermatophyta</taxon>
        <taxon>Magnoliopsida</taxon>
        <taxon>Liliopsida</taxon>
        <taxon>Poales</taxon>
        <taxon>Poaceae</taxon>
        <taxon>PACMAD clade</taxon>
        <taxon>Panicoideae</taxon>
        <taxon>Panicodae</taxon>
        <taxon>Paniceae</taxon>
        <taxon>Anthephorinae</taxon>
        <taxon>Digitaria</taxon>
    </lineage>
</organism>
<keyword evidence="2" id="KW-1185">Reference proteome</keyword>
<protein>
    <submittedName>
        <fullName evidence="1">Uncharacterized protein</fullName>
    </submittedName>
</protein>
<sequence length="104" mass="10901">MAGAVAALDAAPLAAVLAIPGNEEVQRITFNARFEGKQCIPLVCEAPAFDFLRISKGGNDGCHGGGQNNQDAKACICIHEGTGAKQEFLVLTTFIGFCLATLQY</sequence>
<reference evidence="1" key="1">
    <citation type="submission" date="2020-07" db="EMBL/GenBank/DDBJ databases">
        <title>Genome sequence and genetic diversity analysis of an under-domesticated orphan crop, white fonio (Digitaria exilis).</title>
        <authorList>
            <person name="Bennetzen J.L."/>
            <person name="Chen S."/>
            <person name="Ma X."/>
            <person name="Wang X."/>
            <person name="Yssel A.E.J."/>
            <person name="Chaluvadi S.R."/>
            <person name="Johnson M."/>
            <person name="Gangashetty P."/>
            <person name="Hamidou F."/>
            <person name="Sanogo M.D."/>
            <person name="Zwaenepoel A."/>
            <person name="Wallace J."/>
            <person name="Van De Peer Y."/>
            <person name="Van Deynze A."/>
        </authorList>
    </citation>
    <scope>NUCLEOTIDE SEQUENCE</scope>
    <source>
        <tissue evidence="1">Leaves</tissue>
    </source>
</reference>
<evidence type="ECO:0000313" key="1">
    <source>
        <dbReference type="EMBL" id="KAF8670867.1"/>
    </source>
</evidence>